<comment type="caution">
    <text evidence="1">The sequence shown here is derived from an EMBL/GenBank/DDBJ whole genome shotgun (WGS) entry which is preliminary data.</text>
</comment>
<gene>
    <name evidence="1" type="ORF">PoB_001710400</name>
</gene>
<evidence type="ECO:0008006" key="3">
    <source>
        <dbReference type="Google" id="ProtNLM"/>
    </source>
</evidence>
<dbReference type="Proteomes" id="UP000735302">
    <property type="component" value="Unassembled WGS sequence"/>
</dbReference>
<reference evidence="1 2" key="1">
    <citation type="journal article" date="2021" name="Elife">
        <title>Chloroplast acquisition without the gene transfer in kleptoplastic sea slugs, Plakobranchus ocellatus.</title>
        <authorList>
            <person name="Maeda T."/>
            <person name="Takahashi S."/>
            <person name="Yoshida T."/>
            <person name="Shimamura S."/>
            <person name="Takaki Y."/>
            <person name="Nagai Y."/>
            <person name="Toyoda A."/>
            <person name="Suzuki Y."/>
            <person name="Arimoto A."/>
            <person name="Ishii H."/>
            <person name="Satoh N."/>
            <person name="Nishiyama T."/>
            <person name="Hasebe M."/>
            <person name="Maruyama T."/>
            <person name="Minagawa J."/>
            <person name="Obokata J."/>
            <person name="Shigenobu S."/>
        </authorList>
    </citation>
    <scope>NUCLEOTIDE SEQUENCE [LARGE SCALE GENOMIC DNA]</scope>
</reference>
<evidence type="ECO:0000313" key="2">
    <source>
        <dbReference type="Proteomes" id="UP000735302"/>
    </source>
</evidence>
<dbReference type="AlphaFoldDB" id="A0AAV3Z5L5"/>
<accession>A0AAV3Z5L5</accession>
<organism evidence="1 2">
    <name type="scientific">Plakobranchus ocellatus</name>
    <dbReference type="NCBI Taxonomy" id="259542"/>
    <lineage>
        <taxon>Eukaryota</taxon>
        <taxon>Metazoa</taxon>
        <taxon>Spiralia</taxon>
        <taxon>Lophotrochozoa</taxon>
        <taxon>Mollusca</taxon>
        <taxon>Gastropoda</taxon>
        <taxon>Heterobranchia</taxon>
        <taxon>Euthyneura</taxon>
        <taxon>Panpulmonata</taxon>
        <taxon>Sacoglossa</taxon>
        <taxon>Placobranchoidea</taxon>
        <taxon>Plakobranchidae</taxon>
        <taxon>Plakobranchus</taxon>
    </lineage>
</organism>
<protein>
    <recommendedName>
        <fullName evidence="3">Sema domain-containing protein</fullName>
    </recommendedName>
</protein>
<keyword evidence="2" id="KW-1185">Reference proteome</keyword>
<name>A0AAV3Z5L5_9GAST</name>
<dbReference type="EMBL" id="BLXT01002056">
    <property type="protein sequence ID" value="GFN90598.1"/>
    <property type="molecule type" value="Genomic_DNA"/>
</dbReference>
<sequence length="135" mass="15107">MKSDCLKIFTHQPRQFGGLTVSKTALRVQGPFCGESSPIYVVTENLKSFYGTDRRALWTDNQTRLYAVFELHRITLLKPSFRYCLFCFVVMFFGEGELVTVSRSPPGPEISRESSVVGLGASPLLTCQFDVGLIT</sequence>
<proteinExistence type="predicted"/>
<evidence type="ECO:0000313" key="1">
    <source>
        <dbReference type="EMBL" id="GFN90598.1"/>
    </source>
</evidence>